<name>A0A6C0BCH1_9ZZZZ</name>
<sequence>MSSAFYSQGMNSYNNNLPTGGWKTWKGTGQYSNNVATTGGNIRPLTNNDPTNITTPNPINPSCFSRTSLPTHSNFNPRPLKQYRKGSTTAVPIIALNPTNSNEYITIVPQDITNRAVKSTTMPNLVNQMMWKPGSFSVKPNPQNELNETIQAQIDCKTCDGVALVSSNAPSPFLTNNPQPITTNGPGCCNNERKALRMVRPANTNLPKNYYTTLQQYRQNRCQTYDQRIFNFNRGPQAFTNAIELANGTISAKELAQEKPGGPLGTSNLYIANCYPNTDVGTNSQIYIVAQAFQVLNNAGIFDNTDLENYKQLQATTIKQFAVFLQTLHSGQTGRGVELFANFLSNPYIGMALSGPSNPRGCKLVVYKPSNTQFATEGGVMASARTLKLAVTTVEKNVANQNLYKRRGATFASLNPGQQPFTPIIYKNKVQKCMAQDYVVRFNGNPRSCSQFRDTLSDLNKNSSNNLSAGTVGPTVSNNGISASFSGQPLGITR</sequence>
<dbReference type="AlphaFoldDB" id="A0A6C0BCH1"/>
<protein>
    <submittedName>
        <fullName evidence="1">Uncharacterized protein</fullName>
    </submittedName>
</protein>
<organism evidence="1">
    <name type="scientific">viral metagenome</name>
    <dbReference type="NCBI Taxonomy" id="1070528"/>
    <lineage>
        <taxon>unclassified sequences</taxon>
        <taxon>metagenomes</taxon>
        <taxon>organismal metagenomes</taxon>
    </lineage>
</organism>
<proteinExistence type="predicted"/>
<accession>A0A6C0BCH1</accession>
<evidence type="ECO:0000313" key="1">
    <source>
        <dbReference type="EMBL" id="QHS89103.1"/>
    </source>
</evidence>
<dbReference type="EMBL" id="MN739105">
    <property type="protein sequence ID" value="QHS89103.1"/>
    <property type="molecule type" value="Genomic_DNA"/>
</dbReference>
<reference evidence="1" key="1">
    <citation type="journal article" date="2020" name="Nature">
        <title>Giant virus diversity and host interactions through global metagenomics.</title>
        <authorList>
            <person name="Schulz F."/>
            <person name="Roux S."/>
            <person name="Paez-Espino D."/>
            <person name="Jungbluth S."/>
            <person name="Walsh D.A."/>
            <person name="Denef V.J."/>
            <person name="McMahon K.D."/>
            <person name="Konstantinidis K.T."/>
            <person name="Eloe-Fadrosh E.A."/>
            <person name="Kyrpides N.C."/>
            <person name="Woyke T."/>
        </authorList>
    </citation>
    <scope>NUCLEOTIDE SEQUENCE</scope>
    <source>
        <strain evidence="1">GVMAG-M-3300010158-59</strain>
    </source>
</reference>